<feature type="region of interest" description="Disordered" evidence="2">
    <location>
        <begin position="576"/>
        <end position="640"/>
    </location>
</feature>
<dbReference type="GO" id="GO:0005096">
    <property type="term" value="F:GTPase activator activity"/>
    <property type="evidence" value="ECO:0007669"/>
    <property type="project" value="UniProtKB-KW"/>
</dbReference>
<dbReference type="Proteomes" id="UP000030759">
    <property type="component" value="Unassembled WGS sequence"/>
</dbReference>
<dbReference type="GO" id="GO:1902533">
    <property type="term" value="P:positive regulation of intracellular signal transduction"/>
    <property type="evidence" value="ECO:0007669"/>
    <property type="project" value="UniProtKB-ARBA"/>
</dbReference>
<gene>
    <name evidence="4" type="ORF">H671_xg20379</name>
</gene>
<dbReference type="Gene3D" id="1.10.555.10">
    <property type="entry name" value="Rho GTPase activation protein"/>
    <property type="match status" value="1"/>
</dbReference>
<proteinExistence type="predicted"/>
<feature type="compositionally biased region" description="Basic and acidic residues" evidence="2">
    <location>
        <begin position="615"/>
        <end position="629"/>
    </location>
</feature>
<protein>
    <submittedName>
        <fullName evidence="4">Rho GTPase-activating protein 36</fullName>
    </submittedName>
</protein>
<dbReference type="Pfam" id="PF00620">
    <property type="entry name" value="RhoGAP"/>
    <property type="match status" value="1"/>
</dbReference>
<dbReference type="PANTHER" id="PTHR12635:SF8">
    <property type="entry name" value="RHO GTPASE-ACTIVATING PROTEIN 36"/>
    <property type="match status" value="1"/>
</dbReference>
<accession>A0A061HUI3</accession>
<dbReference type="GO" id="GO:0005856">
    <property type="term" value="C:cytoskeleton"/>
    <property type="evidence" value="ECO:0007669"/>
    <property type="project" value="UniProtKB-ARBA"/>
</dbReference>
<reference evidence="5" key="1">
    <citation type="journal article" date="2013" name="Nat. Biotechnol.">
        <title>Chinese hamster genome sequenced from sorted chromosomes.</title>
        <authorList>
            <person name="Brinkrolf K."/>
            <person name="Rupp O."/>
            <person name="Laux H."/>
            <person name="Kollin F."/>
            <person name="Ernst W."/>
            <person name="Linke B."/>
            <person name="Kofler R."/>
            <person name="Romand S."/>
            <person name="Hesse F."/>
            <person name="Budach W.E."/>
            <person name="Galosy S."/>
            <person name="Muller D."/>
            <person name="Noll T."/>
            <person name="Wienberg J."/>
            <person name="Jostock T."/>
            <person name="Leonard M."/>
            <person name="Grillari J."/>
            <person name="Tauch A."/>
            <person name="Goesmann A."/>
            <person name="Helk B."/>
            <person name="Mott J.E."/>
            <person name="Puhler A."/>
            <person name="Borth N."/>
        </authorList>
    </citation>
    <scope>NUCLEOTIDE SEQUENCE [LARGE SCALE GENOMIC DNA]</scope>
    <source>
        <strain evidence="5">17A/GY</strain>
    </source>
</reference>
<sequence length="640" mass="72124">MLDCLFASAFEPRPRRVSVLGGAPGQNPDRRMDMVSIHSLSELERLKLQETAYHELVARHFLSEFKPDRALPVDRPNTLEKWFLILRGQDRDACLKTFGIRLEEVLVNEITRRKHLELEASMLDDDAPGPRGNVAQRMFGRMRRFFNRRRIEPTLPREFTRRGRRGAVSVDSLSELEGGDQLLQNLQISQASLPIGQRLLGSKRKMSLNPIARQVPQIVEICCKFIEKHGLNSVGIFTSEYSVYRVLQLRDLFDQGLDIVLPDSVNVHDVAALLRLFFREMKDSLVPEDLYMSFLLTATLSPRDQVSALQLLVYLMPPCHSDTLERLLKALHKITENCEDSIGVDGQLVPGNRMTSTNLALVFGTTILKKGKLAKRESRKTKLGIDHYVASVNVVRAMIDNWDILFQVPPHIQKQVAKRVWKASPEALDFIRRRNQRKMQSARIKMEEDALVSDPVENSTEAQAAVLAQSQLFDEEDNGEDGEGAGEDEDDTLNFDGLPTLEYNLELDDEIPEIIEIPNFEELPCFNVVPAPEGAPDVHDMFTFGDSLNYDFDDESDFEDQDHLDLAEVPYLDVVPNNEDADSDADEIPGSTEEPTVPTGTASSHDDEEGAGKPPKVEKDRPLLGELQKKKGKSGISFSP</sequence>
<dbReference type="PANTHER" id="PTHR12635">
    <property type="entry name" value="RHO-GTPASE-ACTIVATING PROTEIN 6 FAMILY MEMBER"/>
    <property type="match status" value="1"/>
</dbReference>
<dbReference type="AlphaFoldDB" id="A0A061HUI3"/>
<dbReference type="InterPro" id="IPR008936">
    <property type="entry name" value="Rho_GTPase_activation_prot"/>
</dbReference>
<dbReference type="SUPFAM" id="SSF48350">
    <property type="entry name" value="GTPase activation domain, GAP"/>
    <property type="match status" value="1"/>
</dbReference>
<feature type="domain" description="Rho-GAP" evidence="3">
    <location>
        <begin position="206"/>
        <end position="406"/>
    </location>
</feature>
<evidence type="ECO:0000259" key="3">
    <source>
        <dbReference type="PROSITE" id="PS50238"/>
    </source>
</evidence>
<dbReference type="FunFam" id="1.10.555.10:FF:000017">
    <property type="entry name" value="Rho GTPase activating protein 6"/>
    <property type="match status" value="1"/>
</dbReference>
<name>A0A061HUI3_CRIGR</name>
<dbReference type="GO" id="GO:0007165">
    <property type="term" value="P:signal transduction"/>
    <property type="evidence" value="ECO:0007669"/>
    <property type="project" value="InterPro"/>
</dbReference>
<dbReference type="InterPro" id="IPR037863">
    <property type="entry name" value="RHOGAP6/36"/>
</dbReference>
<feature type="compositionally biased region" description="Acidic residues" evidence="2">
    <location>
        <begin position="473"/>
        <end position="493"/>
    </location>
</feature>
<evidence type="ECO:0000313" key="4">
    <source>
        <dbReference type="EMBL" id="ERE65265.1"/>
    </source>
</evidence>
<dbReference type="EMBL" id="KE685380">
    <property type="protein sequence ID" value="ERE65265.1"/>
    <property type="molecule type" value="Genomic_DNA"/>
</dbReference>
<dbReference type="PROSITE" id="PS50238">
    <property type="entry name" value="RHOGAP"/>
    <property type="match status" value="1"/>
</dbReference>
<keyword evidence="1" id="KW-0343">GTPase activation</keyword>
<feature type="region of interest" description="Disordered" evidence="2">
    <location>
        <begin position="471"/>
        <end position="493"/>
    </location>
</feature>
<organism evidence="4 5">
    <name type="scientific">Cricetulus griseus</name>
    <name type="common">Chinese hamster</name>
    <name type="synonym">Cricetulus barabensis griseus</name>
    <dbReference type="NCBI Taxonomy" id="10029"/>
    <lineage>
        <taxon>Eukaryota</taxon>
        <taxon>Metazoa</taxon>
        <taxon>Chordata</taxon>
        <taxon>Craniata</taxon>
        <taxon>Vertebrata</taxon>
        <taxon>Euteleostomi</taxon>
        <taxon>Mammalia</taxon>
        <taxon>Eutheria</taxon>
        <taxon>Euarchontoglires</taxon>
        <taxon>Glires</taxon>
        <taxon>Rodentia</taxon>
        <taxon>Myomorpha</taxon>
        <taxon>Muroidea</taxon>
        <taxon>Cricetidae</taxon>
        <taxon>Cricetinae</taxon>
        <taxon>Cricetulus</taxon>
    </lineage>
</organism>
<dbReference type="InterPro" id="IPR000198">
    <property type="entry name" value="RhoGAP_dom"/>
</dbReference>
<evidence type="ECO:0000256" key="1">
    <source>
        <dbReference type="ARBA" id="ARBA00022468"/>
    </source>
</evidence>
<evidence type="ECO:0000313" key="5">
    <source>
        <dbReference type="Proteomes" id="UP000030759"/>
    </source>
</evidence>
<evidence type="ECO:0000256" key="2">
    <source>
        <dbReference type="SAM" id="MobiDB-lite"/>
    </source>
</evidence>
<dbReference type="SMART" id="SM00324">
    <property type="entry name" value="RhoGAP"/>
    <property type="match status" value="1"/>
</dbReference>